<sequence>MQFCAWTGLPTGYGMLTSYIPKNYDYRSSLGHSYCGTANPKAFRLRVQYGRCIYSWNWMTQYIVTTRNSVPST</sequence>
<comment type="caution">
    <text evidence="1">The sequence shown here is derived from an EMBL/GenBank/DDBJ whole genome shotgun (WGS) entry which is preliminary data.</text>
</comment>
<organism evidence="1 2">
    <name type="scientific">Jimgerdemannia flammicorona</name>
    <dbReference type="NCBI Taxonomy" id="994334"/>
    <lineage>
        <taxon>Eukaryota</taxon>
        <taxon>Fungi</taxon>
        <taxon>Fungi incertae sedis</taxon>
        <taxon>Mucoromycota</taxon>
        <taxon>Mucoromycotina</taxon>
        <taxon>Endogonomycetes</taxon>
        <taxon>Endogonales</taxon>
        <taxon>Endogonaceae</taxon>
        <taxon>Jimgerdemannia</taxon>
    </lineage>
</organism>
<protein>
    <submittedName>
        <fullName evidence="1">Uncharacterized protein</fullName>
    </submittedName>
</protein>
<reference evidence="1 2" key="1">
    <citation type="journal article" date="2018" name="New Phytol.">
        <title>Phylogenomics of Endogonaceae and evolution of mycorrhizas within Mucoromycota.</title>
        <authorList>
            <person name="Chang Y."/>
            <person name="Desiro A."/>
            <person name="Na H."/>
            <person name="Sandor L."/>
            <person name="Lipzen A."/>
            <person name="Clum A."/>
            <person name="Barry K."/>
            <person name="Grigoriev I.V."/>
            <person name="Martin F.M."/>
            <person name="Stajich J.E."/>
            <person name="Smith M.E."/>
            <person name="Bonito G."/>
            <person name="Spatafora J.W."/>
        </authorList>
    </citation>
    <scope>NUCLEOTIDE SEQUENCE [LARGE SCALE GENOMIC DNA]</scope>
    <source>
        <strain evidence="1 2">AD002</strain>
    </source>
</reference>
<dbReference type="EMBL" id="RBNJ01033855">
    <property type="protein sequence ID" value="RUS12613.1"/>
    <property type="molecule type" value="Genomic_DNA"/>
</dbReference>
<dbReference type="Proteomes" id="UP000274822">
    <property type="component" value="Unassembled WGS sequence"/>
</dbReference>
<evidence type="ECO:0000313" key="2">
    <source>
        <dbReference type="Proteomes" id="UP000274822"/>
    </source>
</evidence>
<gene>
    <name evidence="1" type="ORF">BC938DRAFT_478650</name>
</gene>
<evidence type="ECO:0000313" key="1">
    <source>
        <dbReference type="EMBL" id="RUS12613.1"/>
    </source>
</evidence>
<dbReference type="AlphaFoldDB" id="A0A433P505"/>
<proteinExistence type="predicted"/>
<accession>A0A433P505</accession>
<name>A0A433P505_9FUNG</name>
<keyword evidence="2" id="KW-1185">Reference proteome</keyword>